<dbReference type="InterPro" id="IPR012677">
    <property type="entry name" value="Nucleotide-bd_a/b_plait_sf"/>
</dbReference>
<evidence type="ECO:0000256" key="6">
    <source>
        <dbReference type="PROSITE-ProRule" id="PRU00176"/>
    </source>
</evidence>
<dbReference type="Gene3D" id="3.30.70.330">
    <property type="match status" value="1"/>
</dbReference>
<sequence length="376" mass="39520">MFAHGELLSSPGAHQQFARHVTWRLAKLPCSCSHRKRACTVKCVLGRQPPTSVFAVASHLLLESVSWVGTSAPPPWLPGLDLGLDPNLPHGAVAARGRVLQHLDLLILDPPTDVAALILGRLRGWAAAPRPLPDATADTEATAAAGVEAVEGATAGVARVLWPKAPRSIVVERLSKNINENHLHEIFGEFGPIKDLDLPINRTFGTNRGTAYILYDYEGDAEAAIAHMHEAQVDGATINVSIVLPRRKLSPAPPMARRGANIDPRVPFGGGRAGGAHGSGVNAGNQMSTGHHHAHLRNRRWEGLDRPGVEEAGIAAAPETLSLLGRGPGHPCPDDGAATTQVRAGVEVGALATLALVTGADPRAALEFAKNLVIPG</sequence>
<feature type="domain" description="RRM" evidence="7">
    <location>
        <begin position="167"/>
        <end position="245"/>
    </location>
</feature>
<dbReference type="GO" id="GO:0005737">
    <property type="term" value="C:cytoplasm"/>
    <property type="evidence" value="ECO:0007669"/>
    <property type="project" value="TreeGrafter"/>
</dbReference>
<evidence type="ECO:0000313" key="8">
    <source>
        <dbReference type="EMBL" id="CAG9995125.1"/>
    </source>
</evidence>
<dbReference type="Pfam" id="PF00076">
    <property type="entry name" value="RRM_1"/>
    <property type="match status" value="1"/>
</dbReference>
<evidence type="ECO:0000256" key="1">
    <source>
        <dbReference type="ARBA" id="ARBA00004123"/>
    </source>
</evidence>
<organism evidence="8 9">
    <name type="scientific">Clonostachys byssicola</name>
    <dbReference type="NCBI Taxonomy" id="160290"/>
    <lineage>
        <taxon>Eukaryota</taxon>
        <taxon>Fungi</taxon>
        <taxon>Dikarya</taxon>
        <taxon>Ascomycota</taxon>
        <taxon>Pezizomycotina</taxon>
        <taxon>Sordariomycetes</taxon>
        <taxon>Hypocreomycetidae</taxon>
        <taxon>Hypocreales</taxon>
        <taxon>Bionectriaceae</taxon>
        <taxon>Clonostachys</taxon>
    </lineage>
</organism>
<dbReference type="InterPro" id="IPR034201">
    <property type="entry name" value="RNPS1_RRM"/>
</dbReference>
<keyword evidence="4" id="KW-0508">mRNA splicing</keyword>
<evidence type="ECO:0000256" key="4">
    <source>
        <dbReference type="ARBA" id="ARBA00023187"/>
    </source>
</evidence>
<dbReference type="SMART" id="SM00360">
    <property type="entry name" value="RRM"/>
    <property type="match status" value="1"/>
</dbReference>
<dbReference type="PROSITE" id="PS50102">
    <property type="entry name" value="RRM"/>
    <property type="match status" value="1"/>
</dbReference>
<keyword evidence="5" id="KW-0539">Nucleus</keyword>
<dbReference type="GO" id="GO:0000398">
    <property type="term" value="P:mRNA splicing, via spliceosome"/>
    <property type="evidence" value="ECO:0007669"/>
    <property type="project" value="TreeGrafter"/>
</dbReference>
<evidence type="ECO:0000256" key="3">
    <source>
        <dbReference type="ARBA" id="ARBA00022884"/>
    </source>
</evidence>
<comment type="subcellular location">
    <subcellularLocation>
        <location evidence="1">Nucleus</location>
    </subcellularLocation>
</comment>
<evidence type="ECO:0000256" key="2">
    <source>
        <dbReference type="ARBA" id="ARBA00022664"/>
    </source>
</evidence>
<protein>
    <recommendedName>
        <fullName evidence="7">RRM domain-containing protein</fullName>
    </recommendedName>
</protein>
<dbReference type="InterPro" id="IPR035979">
    <property type="entry name" value="RBD_domain_sf"/>
</dbReference>
<dbReference type="EMBL" id="CABFNO020001533">
    <property type="protein sequence ID" value="CAG9995125.1"/>
    <property type="molecule type" value="Genomic_DNA"/>
</dbReference>
<reference evidence="9" key="1">
    <citation type="submission" date="2019-06" db="EMBL/GenBank/DDBJ databases">
        <authorList>
            <person name="Broberg M."/>
        </authorList>
    </citation>
    <scope>NUCLEOTIDE SEQUENCE [LARGE SCALE GENOMIC DNA]</scope>
</reference>
<keyword evidence="9" id="KW-1185">Reference proteome</keyword>
<dbReference type="GO" id="GO:0003723">
    <property type="term" value="F:RNA binding"/>
    <property type="evidence" value="ECO:0007669"/>
    <property type="project" value="UniProtKB-UniRule"/>
</dbReference>
<comment type="caution">
    <text evidence="8">The sequence shown here is derived from an EMBL/GenBank/DDBJ whole genome shotgun (WGS) entry which is preliminary data.</text>
</comment>
<name>A0A9N9UPF6_9HYPO</name>
<gene>
    <name evidence="8" type="ORF">CBYS24578_00017149</name>
</gene>
<dbReference type="GO" id="GO:0005654">
    <property type="term" value="C:nucleoplasm"/>
    <property type="evidence" value="ECO:0007669"/>
    <property type="project" value="TreeGrafter"/>
</dbReference>
<keyword evidence="3 6" id="KW-0694">RNA-binding</keyword>
<dbReference type="CDD" id="cd12365">
    <property type="entry name" value="RRM_RNPS1"/>
    <property type="match status" value="1"/>
</dbReference>
<reference evidence="8 9" key="2">
    <citation type="submission" date="2021-10" db="EMBL/GenBank/DDBJ databases">
        <authorList>
            <person name="Piombo E."/>
        </authorList>
    </citation>
    <scope>NUCLEOTIDE SEQUENCE [LARGE SCALE GENOMIC DNA]</scope>
</reference>
<dbReference type="PANTHER" id="PTHR15481">
    <property type="entry name" value="RIBONUCLEIC ACID BINDING PROTEIN S1"/>
    <property type="match status" value="1"/>
</dbReference>
<dbReference type="PANTHER" id="PTHR15481:SF0">
    <property type="entry name" value="LD23870P-RELATED"/>
    <property type="match status" value="1"/>
</dbReference>
<proteinExistence type="predicted"/>
<evidence type="ECO:0000313" key="9">
    <source>
        <dbReference type="Proteomes" id="UP000754883"/>
    </source>
</evidence>
<evidence type="ECO:0000256" key="5">
    <source>
        <dbReference type="ARBA" id="ARBA00023242"/>
    </source>
</evidence>
<dbReference type="InterPro" id="IPR000504">
    <property type="entry name" value="RRM_dom"/>
</dbReference>
<accession>A0A9N9UPF6</accession>
<dbReference type="GO" id="GO:0061574">
    <property type="term" value="C:ASAP complex"/>
    <property type="evidence" value="ECO:0007669"/>
    <property type="project" value="TreeGrafter"/>
</dbReference>
<dbReference type="OrthoDB" id="252020at2759"/>
<evidence type="ECO:0000259" key="7">
    <source>
        <dbReference type="PROSITE" id="PS50102"/>
    </source>
</evidence>
<keyword evidence="2" id="KW-0507">mRNA processing</keyword>
<dbReference type="AlphaFoldDB" id="A0A9N9UPF6"/>
<dbReference type="Proteomes" id="UP000754883">
    <property type="component" value="Unassembled WGS sequence"/>
</dbReference>
<dbReference type="SUPFAM" id="SSF54928">
    <property type="entry name" value="RNA-binding domain, RBD"/>
    <property type="match status" value="1"/>
</dbReference>